<dbReference type="PANTHER" id="PTHR37389:SF6">
    <property type="entry name" value="LATE EMBRYOGENESIS ABUNDANT PROTEIN M17"/>
    <property type="match status" value="1"/>
</dbReference>
<evidence type="ECO:0008006" key="4">
    <source>
        <dbReference type="Google" id="ProtNLM"/>
    </source>
</evidence>
<proteinExistence type="predicted"/>
<feature type="chain" id="PRO_5043807345" description="Glycine-rich protein" evidence="1">
    <location>
        <begin position="26"/>
        <end position="123"/>
    </location>
</feature>
<dbReference type="AlphaFoldDB" id="A0AAV0G2U3"/>
<gene>
    <name evidence="2" type="ORF">CEPIT_LOCUS39767</name>
</gene>
<comment type="caution">
    <text evidence="2">The sequence shown here is derived from an EMBL/GenBank/DDBJ whole genome shotgun (WGS) entry which is preliminary data.</text>
</comment>
<keyword evidence="3" id="KW-1185">Reference proteome</keyword>
<accession>A0AAV0G2U3</accession>
<dbReference type="Pfam" id="PF07172">
    <property type="entry name" value="GRP"/>
    <property type="match status" value="1"/>
</dbReference>
<dbReference type="PANTHER" id="PTHR37389">
    <property type="entry name" value="NODULIN-24"/>
    <property type="match status" value="1"/>
</dbReference>
<dbReference type="InterPro" id="IPR010800">
    <property type="entry name" value="GRP"/>
</dbReference>
<evidence type="ECO:0000313" key="2">
    <source>
        <dbReference type="EMBL" id="CAH9142257.1"/>
    </source>
</evidence>
<dbReference type="Proteomes" id="UP001152523">
    <property type="component" value="Unassembled WGS sequence"/>
</dbReference>
<feature type="signal peptide" evidence="1">
    <location>
        <begin position="1"/>
        <end position="25"/>
    </location>
</feature>
<organism evidence="2 3">
    <name type="scientific">Cuscuta epithymum</name>
    <dbReference type="NCBI Taxonomy" id="186058"/>
    <lineage>
        <taxon>Eukaryota</taxon>
        <taxon>Viridiplantae</taxon>
        <taxon>Streptophyta</taxon>
        <taxon>Embryophyta</taxon>
        <taxon>Tracheophyta</taxon>
        <taxon>Spermatophyta</taxon>
        <taxon>Magnoliopsida</taxon>
        <taxon>eudicotyledons</taxon>
        <taxon>Gunneridae</taxon>
        <taxon>Pentapetalae</taxon>
        <taxon>asterids</taxon>
        <taxon>lamiids</taxon>
        <taxon>Solanales</taxon>
        <taxon>Convolvulaceae</taxon>
        <taxon>Cuscuteae</taxon>
        <taxon>Cuscuta</taxon>
        <taxon>Cuscuta subgen. Cuscuta</taxon>
    </lineage>
</organism>
<protein>
    <recommendedName>
        <fullName evidence="4">Glycine-rich protein</fullName>
    </recommendedName>
</protein>
<keyword evidence="1" id="KW-0732">Signal</keyword>
<name>A0AAV0G2U3_9ASTE</name>
<sequence>MGSKAVLLIGLSLAVFLIIASEVSARELAGKTAASLTTSEAEEHKHVDEYGGPGGYGRGGYGGGGRGGYDDWGRGGYGGGYGGGRGGGYCRYGCCGRVGYHGGCQRCCAHKGEAIDAAAAAKP</sequence>
<evidence type="ECO:0000313" key="3">
    <source>
        <dbReference type="Proteomes" id="UP001152523"/>
    </source>
</evidence>
<reference evidence="2" key="1">
    <citation type="submission" date="2022-07" db="EMBL/GenBank/DDBJ databases">
        <authorList>
            <person name="Macas J."/>
            <person name="Novak P."/>
            <person name="Neumann P."/>
        </authorList>
    </citation>
    <scope>NUCLEOTIDE SEQUENCE</scope>
</reference>
<dbReference type="EMBL" id="CAMAPF010001038">
    <property type="protein sequence ID" value="CAH9142257.1"/>
    <property type="molecule type" value="Genomic_DNA"/>
</dbReference>
<evidence type="ECO:0000256" key="1">
    <source>
        <dbReference type="SAM" id="SignalP"/>
    </source>
</evidence>